<comment type="caution">
    <text evidence="1">The sequence shown here is derived from an EMBL/GenBank/DDBJ whole genome shotgun (WGS) entry which is preliminary data.</text>
</comment>
<name>A0ACA9NR60_9GLOM</name>
<evidence type="ECO:0000313" key="2">
    <source>
        <dbReference type="Proteomes" id="UP000789366"/>
    </source>
</evidence>
<evidence type="ECO:0000313" key="1">
    <source>
        <dbReference type="EMBL" id="CAG8670820.1"/>
    </source>
</evidence>
<dbReference type="Proteomes" id="UP000789366">
    <property type="component" value="Unassembled WGS sequence"/>
</dbReference>
<organism evidence="1 2">
    <name type="scientific">Cetraspora pellucida</name>
    <dbReference type="NCBI Taxonomy" id="1433469"/>
    <lineage>
        <taxon>Eukaryota</taxon>
        <taxon>Fungi</taxon>
        <taxon>Fungi incertae sedis</taxon>
        <taxon>Mucoromycota</taxon>
        <taxon>Glomeromycotina</taxon>
        <taxon>Glomeromycetes</taxon>
        <taxon>Diversisporales</taxon>
        <taxon>Gigasporaceae</taxon>
        <taxon>Cetraspora</taxon>
    </lineage>
</organism>
<dbReference type="EMBL" id="CAJVPW010016548">
    <property type="protein sequence ID" value="CAG8670820.1"/>
    <property type="molecule type" value="Genomic_DNA"/>
</dbReference>
<keyword evidence="2" id="KW-1185">Reference proteome</keyword>
<gene>
    <name evidence="1" type="ORF">SPELUC_LOCUS9652</name>
</gene>
<accession>A0ACA9NR60</accession>
<protein>
    <submittedName>
        <fullName evidence="1">17502_t:CDS:1</fullName>
    </submittedName>
</protein>
<sequence>SSNDENKYDFLQFARHLDYIIRFDGRSEESFHSINWDIKYRNSKHTVKEILEKSRIINKEIEKEEIVIDLEQAIIQSNHKELNINIEENEYSDFNIQESDIELDIEDEEIYKEFQRTNKKNQNLNI</sequence>
<proteinExistence type="predicted"/>
<feature type="non-terminal residue" evidence="1">
    <location>
        <position position="1"/>
    </location>
</feature>
<reference evidence="1" key="1">
    <citation type="submission" date="2021-06" db="EMBL/GenBank/DDBJ databases">
        <authorList>
            <person name="Kallberg Y."/>
            <person name="Tangrot J."/>
            <person name="Rosling A."/>
        </authorList>
    </citation>
    <scope>NUCLEOTIDE SEQUENCE</scope>
    <source>
        <strain evidence="1">28 12/20/2015</strain>
    </source>
</reference>